<reference evidence="3" key="1">
    <citation type="submission" date="2022-11" db="UniProtKB">
        <authorList>
            <consortium name="WormBaseParasite"/>
        </authorList>
    </citation>
    <scope>IDENTIFICATION</scope>
</reference>
<keyword evidence="2" id="KW-1185">Reference proteome</keyword>
<feature type="region of interest" description="Disordered" evidence="1">
    <location>
        <begin position="43"/>
        <end position="75"/>
    </location>
</feature>
<protein>
    <submittedName>
        <fullName evidence="3">Uncharacterized protein</fullName>
    </submittedName>
</protein>
<accession>A0A914GV46</accession>
<evidence type="ECO:0000313" key="3">
    <source>
        <dbReference type="WBParaSite" id="Gr19_v10_g11063.t1"/>
    </source>
</evidence>
<dbReference type="Proteomes" id="UP000887572">
    <property type="component" value="Unplaced"/>
</dbReference>
<dbReference type="WBParaSite" id="Gr19_v10_g11063.t1">
    <property type="protein sequence ID" value="Gr19_v10_g11063.t1"/>
    <property type="gene ID" value="Gr19_v10_g11063"/>
</dbReference>
<feature type="region of interest" description="Disordered" evidence="1">
    <location>
        <begin position="91"/>
        <end position="117"/>
    </location>
</feature>
<dbReference type="AlphaFoldDB" id="A0A914GV46"/>
<evidence type="ECO:0000256" key="1">
    <source>
        <dbReference type="SAM" id="MobiDB-lite"/>
    </source>
</evidence>
<evidence type="ECO:0000313" key="2">
    <source>
        <dbReference type="Proteomes" id="UP000887572"/>
    </source>
</evidence>
<sequence length="117" mass="13429">MCEMSCWSRTPSLWICSSQIGMKLYAAVLLMVVLVILALSEGGDQQPEKSKSTNYSKVMKPKRTEQREKTFPTGRAEHFLIDLNQTNKMLDQHRHPLPQISRVLSNTPDQQHRHPTP</sequence>
<organism evidence="2 3">
    <name type="scientific">Globodera rostochiensis</name>
    <name type="common">Golden nematode worm</name>
    <name type="synonym">Heterodera rostochiensis</name>
    <dbReference type="NCBI Taxonomy" id="31243"/>
    <lineage>
        <taxon>Eukaryota</taxon>
        <taxon>Metazoa</taxon>
        <taxon>Ecdysozoa</taxon>
        <taxon>Nematoda</taxon>
        <taxon>Chromadorea</taxon>
        <taxon>Rhabditida</taxon>
        <taxon>Tylenchina</taxon>
        <taxon>Tylenchomorpha</taxon>
        <taxon>Tylenchoidea</taxon>
        <taxon>Heteroderidae</taxon>
        <taxon>Heteroderinae</taxon>
        <taxon>Globodera</taxon>
    </lineage>
</organism>
<name>A0A914GV46_GLORO</name>
<feature type="compositionally biased region" description="Basic and acidic residues" evidence="1">
    <location>
        <begin position="62"/>
        <end position="75"/>
    </location>
</feature>
<proteinExistence type="predicted"/>